<accession>A0A3P7M4Z7</accession>
<gene>
    <name evidence="1" type="ORF">DILT_LOCUS13199</name>
</gene>
<evidence type="ECO:0000313" key="1">
    <source>
        <dbReference type="EMBL" id="VDN18483.1"/>
    </source>
</evidence>
<reference evidence="1 2" key="1">
    <citation type="submission" date="2018-11" db="EMBL/GenBank/DDBJ databases">
        <authorList>
            <consortium name="Pathogen Informatics"/>
        </authorList>
    </citation>
    <scope>NUCLEOTIDE SEQUENCE [LARGE SCALE GENOMIC DNA]</scope>
</reference>
<protein>
    <submittedName>
        <fullName evidence="1">Uncharacterized protein</fullName>
    </submittedName>
</protein>
<keyword evidence="2" id="KW-1185">Reference proteome</keyword>
<dbReference type="AlphaFoldDB" id="A0A3P7M4Z7"/>
<organism evidence="1 2">
    <name type="scientific">Dibothriocephalus latus</name>
    <name type="common">Fish tapeworm</name>
    <name type="synonym">Diphyllobothrium latum</name>
    <dbReference type="NCBI Taxonomy" id="60516"/>
    <lineage>
        <taxon>Eukaryota</taxon>
        <taxon>Metazoa</taxon>
        <taxon>Spiralia</taxon>
        <taxon>Lophotrochozoa</taxon>
        <taxon>Platyhelminthes</taxon>
        <taxon>Cestoda</taxon>
        <taxon>Eucestoda</taxon>
        <taxon>Diphyllobothriidea</taxon>
        <taxon>Diphyllobothriidae</taxon>
        <taxon>Dibothriocephalus</taxon>
    </lineage>
</organism>
<proteinExistence type="predicted"/>
<name>A0A3P7M4Z7_DIBLA</name>
<sequence length="126" mass="13955">MMEAYYRSATARVLVHNNPHCPIHGLVFGEVIESAPPCFDSSEFESGRQIADLRYADDDFLLLVRSFGCLQDRLADASSKRADVHTFKTTLESVISAHFPGLRSRVCVQLVPCPPVVSDTLNTLDT</sequence>
<evidence type="ECO:0000313" key="2">
    <source>
        <dbReference type="Proteomes" id="UP000281553"/>
    </source>
</evidence>
<dbReference type="EMBL" id="UYRU01069220">
    <property type="protein sequence ID" value="VDN18483.1"/>
    <property type="molecule type" value="Genomic_DNA"/>
</dbReference>
<dbReference type="Proteomes" id="UP000281553">
    <property type="component" value="Unassembled WGS sequence"/>
</dbReference>
<dbReference type="OrthoDB" id="425681at2759"/>